<evidence type="ECO:0000256" key="3">
    <source>
        <dbReference type="ARBA" id="ARBA00022691"/>
    </source>
</evidence>
<dbReference type="InParanoid" id="A0A5J5EQJ9"/>
<keyword evidence="6" id="KW-1185">Reference proteome</keyword>
<organism evidence="5 6">
    <name type="scientific">Sphaerosporella brunnea</name>
    <dbReference type="NCBI Taxonomy" id="1250544"/>
    <lineage>
        <taxon>Eukaryota</taxon>
        <taxon>Fungi</taxon>
        <taxon>Dikarya</taxon>
        <taxon>Ascomycota</taxon>
        <taxon>Pezizomycotina</taxon>
        <taxon>Pezizomycetes</taxon>
        <taxon>Pezizales</taxon>
        <taxon>Pyronemataceae</taxon>
        <taxon>Sphaerosporella</taxon>
    </lineage>
</organism>
<dbReference type="GO" id="GO:0016740">
    <property type="term" value="F:transferase activity"/>
    <property type="evidence" value="ECO:0007669"/>
    <property type="project" value="UniProtKB-KW"/>
</dbReference>
<dbReference type="EMBL" id="VXIS01000167">
    <property type="protein sequence ID" value="KAA8899395.1"/>
    <property type="molecule type" value="Genomic_DNA"/>
</dbReference>
<evidence type="ECO:0000313" key="5">
    <source>
        <dbReference type="EMBL" id="KAA8899395.1"/>
    </source>
</evidence>
<dbReference type="InterPro" id="IPR051654">
    <property type="entry name" value="Meroterpenoid_MTases"/>
</dbReference>
<dbReference type="Gene3D" id="3.40.50.150">
    <property type="entry name" value="Vaccinia Virus protein VP39"/>
    <property type="match status" value="1"/>
</dbReference>
<comment type="pathway">
    <text evidence="1">Secondary metabolite biosynthesis.</text>
</comment>
<evidence type="ECO:0000256" key="4">
    <source>
        <dbReference type="ARBA" id="ARBA00038314"/>
    </source>
</evidence>
<name>A0A5J5EQJ9_9PEZI</name>
<dbReference type="OrthoDB" id="2094832at2759"/>
<evidence type="ECO:0000256" key="2">
    <source>
        <dbReference type="ARBA" id="ARBA00022679"/>
    </source>
</evidence>
<dbReference type="Proteomes" id="UP000326924">
    <property type="component" value="Unassembled WGS sequence"/>
</dbReference>
<dbReference type="InterPro" id="IPR029063">
    <property type="entry name" value="SAM-dependent_MTases_sf"/>
</dbReference>
<sequence length="253" mass="28819">MTEHGVVNKLLEAHIKRLQDKAWEIFPYPCIGLFEFVKFNLPTYPAYAHVLSLLQRDHGAVYLDVGCCVGQDLRYLRSHERIPPSQLVGAELQQEFIDLGHELFLDSPEETGIRMQAADIFDAHSWLEKEMRGKCAVVHASYFLHLFNYARQREAAERLVGYLRGRPGDVIVGRMIGSAVAGEYMHPTVGVMMRHDLASFGKFWDEVGSRTGRKLKVECQIDPNTVRVSPEGKRFDHPPEEKATEMVFSITCE</sequence>
<gene>
    <name evidence="5" type="ORF">FN846DRAFT_174347</name>
</gene>
<protein>
    <recommendedName>
        <fullName evidence="7">Methyltransferase domain-containing protein</fullName>
    </recommendedName>
</protein>
<evidence type="ECO:0000256" key="1">
    <source>
        <dbReference type="ARBA" id="ARBA00005179"/>
    </source>
</evidence>
<evidence type="ECO:0000313" key="6">
    <source>
        <dbReference type="Proteomes" id="UP000326924"/>
    </source>
</evidence>
<dbReference type="PANTHER" id="PTHR35897">
    <property type="entry name" value="METHYLTRANSFERASE AUSD"/>
    <property type="match status" value="1"/>
</dbReference>
<comment type="similarity">
    <text evidence="4">Belongs to the class I-like SAM-binding methyltransferase superfamily.</text>
</comment>
<proteinExistence type="inferred from homology"/>
<dbReference type="SUPFAM" id="SSF53335">
    <property type="entry name" value="S-adenosyl-L-methionine-dependent methyltransferases"/>
    <property type="match status" value="1"/>
</dbReference>
<keyword evidence="2" id="KW-0808">Transferase</keyword>
<dbReference type="PANTHER" id="PTHR35897:SF1">
    <property type="entry name" value="METHYLTRANSFERASE AUSD"/>
    <property type="match status" value="1"/>
</dbReference>
<accession>A0A5J5EQJ9</accession>
<comment type="caution">
    <text evidence="5">The sequence shown here is derived from an EMBL/GenBank/DDBJ whole genome shotgun (WGS) entry which is preliminary data.</text>
</comment>
<keyword evidence="3" id="KW-0949">S-adenosyl-L-methionine</keyword>
<evidence type="ECO:0008006" key="7">
    <source>
        <dbReference type="Google" id="ProtNLM"/>
    </source>
</evidence>
<reference evidence="5 6" key="1">
    <citation type="submission" date="2019-09" db="EMBL/GenBank/DDBJ databases">
        <title>Draft genome of the ectomycorrhizal ascomycete Sphaerosporella brunnea.</title>
        <authorList>
            <consortium name="DOE Joint Genome Institute"/>
            <person name="Benucci G.M."/>
            <person name="Marozzi G."/>
            <person name="Antonielli L."/>
            <person name="Sanchez S."/>
            <person name="Marco P."/>
            <person name="Wang X."/>
            <person name="Falini L.B."/>
            <person name="Barry K."/>
            <person name="Haridas S."/>
            <person name="Lipzen A."/>
            <person name="Labutti K."/>
            <person name="Grigoriev I.V."/>
            <person name="Murat C."/>
            <person name="Martin F."/>
            <person name="Albertini E."/>
            <person name="Donnini D."/>
            <person name="Bonito G."/>
        </authorList>
    </citation>
    <scope>NUCLEOTIDE SEQUENCE [LARGE SCALE GENOMIC DNA]</scope>
    <source>
        <strain evidence="5 6">Sb_GMNB300</strain>
    </source>
</reference>
<dbReference type="AlphaFoldDB" id="A0A5J5EQJ9"/>